<reference evidence="1 2" key="1">
    <citation type="submission" date="2019-05" db="EMBL/GenBank/DDBJ databases">
        <title>Another draft genome of Portunus trituberculatus and its Hox gene families provides insights of decapod evolution.</title>
        <authorList>
            <person name="Jeong J.-H."/>
            <person name="Song I."/>
            <person name="Kim S."/>
            <person name="Choi T."/>
            <person name="Kim D."/>
            <person name="Ryu S."/>
            <person name="Kim W."/>
        </authorList>
    </citation>
    <scope>NUCLEOTIDE SEQUENCE [LARGE SCALE GENOMIC DNA]</scope>
    <source>
        <tissue evidence="1">Muscle</tissue>
    </source>
</reference>
<sequence length="91" mass="9725">MVQQKCNYSKTWKCTPSLPATIHYTPSGSHLYISEAEIAVKGVSEPRDCASPRAMAVLPVPGWPAISTACPASLASLIMFCTTPAARRACE</sequence>
<evidence type="ECO:0000313" key="1">
    <source>
        <dbReference type="EMBL" id="MPD02763.1"/>
    </source>
</evidence>
<organism evidence="1 2">
    <name type="scientific">Portunus trituberculatus</name>
    <name type="common">Swimming crab</name>
    <name type="synonym">Neptunus trituberculatus</name>
    <dbReference type="NCBI Taxonomy" id="210409"/>
    <lineage>
        <taxon>Eukaryota</taxon>
        <taxon>Metazoa</taxon>
        <taxon>Ecdysozoa</taxon>
        <taxon>Arthropoda</taxon>
        <taxon>Crustacea</taxon>
        <taxon>Multicrustacea</taxon>
        <taxon>Malacostraca</taxon>
        <taxon>Eumalacostraca</taxon>
        <taxon>Eucarida</taxon>
        <taxon>Decapoda</taxon>
        <taxon>Pleocyemata</taxon>
        <taxon>Brachyura</taxon>
        <taxon>Eubrachyura</taxon>
        <taxon>Portunoidea</taxon>
        <taxon>Portunidae</taxon>
        <taxon>Portuninae</taxon>
        <taxon>Portunus</taxon>
    </lineage>
</organism>
<dbReference type="AlphaFoldDB" id="A0A5B7K2T5"/>
<proteinExistence type="predicted"/>
<keyword evidence="2" id="KW-1185">Reference proteome</keyword>
<dbReference type="Proteomes" id="UP000324222">
    <property type="component" value="Unassembled WGS sequence"/>
</dbReference>
<comment type="caution">
    <text evidence="1">The sequence shown here is derived from an EMBL/GenBank/DDBJ whole genome shotgun (WGS) entry which is preliminary data.</text>
</comment>
<name>A0A5B7K2T5_PORTR</name>
<dbReference type="EMBL" id="VSRR010133001">
    <property type="protein sequence ID" value="MPD02763.1"/>
    <property type="molecule type" value="Genomic_DNA"/>
</dbReference>
<gene>
    <name evidence="1" type="ORF">E2C01_098366</name>
</gene>
<evidence type="ECO:0000313" key="2">
    <source>
        <dbReference type="Proteomes" id="UP000324222"/>
    </source>
</evidence>
<accession>A0A5B7K2T5</accession>
<protein>
    <submittedName>
        <fullName evidence="1">Uncharacterized protein</fullName>
    </submittedName>
</protein>